<dbReference type="InterPro" id="IPR022919">
    <property type="entry name" value="Pept_M48_protease_HtpX"/>
</dbReference>
<evidence type="ECO:0000259" key="13">
    <source>
        <dbReference type="Pfam" id="PF01435"/>
    </source>
</evidence>
<keyword evidence="4 12" id="KW-0645">Protease</keyword>
<evidence type="ECO:0000256" key="4">
    <source>
        <dbReference type="ARBA" id="ARBA00022670"/>
    </source>
</evidence>
<dbReference type="CDD" id="cd07336">
    <property type="entry name" value="M48B_HtpX_like"/>
    <property type="match status" value="1"/>
</dbReference>
<dbReference type="InterPro" id="IPR001915">
    <property type="entry name" value="Peptidase_M48"/>
</dbReference>
<sequence length="285" mass="30741">MENNLKTFVLLAALTALLVVLGRILGGQLGIVIALILAFIMNFSAYWTSDRSVLNAYQAQPLDPSHPVYAIISDLARKAQIPVPKAYLVDTPVPNAFATGRNPDHASIAVTTGILSRMNQEELTGVLAHELSHVIHRDTLISTVTATIAGAISSIANIFMWTSMVGSNNEEGRVNPIAALLMTILAPIAAGLIQMAISRSCEFEADENGAKLSGNPLWLANALAKLENANQQGQFQAAEEHPNTAHMFIVNPLSAERLSQLFSTHPPTAERIRRLEAMARYGASR</sequence>
<feature type="domain" description="Peptidase M48" evidence="13">
    <location>
        <begin position="69"/>
        <end position="278"/>
    </location>
</feature>
<organism evidence="14 15">
    <name type="scientific">Legionella massiliensis</name>
    <dbReference type="NCBI Taxonomy" id="1034943"/>
    <lineage>
        <taxon>Bacteria</taxon>
        <taxon>Pseudomonadati</taxon>
        <taxon>Pseudomonadota</taxon>
        <taxon>Gammaproteobacteria</taxon>
        <taxon>Legionellales</taxon>
        <taxon>Legionellaceae</taxon>
        <taxon>Legionella</taxon>
    </lineage>
</organism>
<feature type="binding site" evidence="12">
    <location>
        <position position="202"/>
    </location>
    <ligand>
        <name>Zn(2+)</name>
        <dbReference type="ChEBI" id="CHEBI:29105"/>
        <note>catalytic</note>
    </ligand>
</feature>
<dbReference type="RefSeq" id="WP_043873311.1">
    <property type="nucleotide sequence ID" value="NZ_CCVW01000001.1"/>
</dbReference>
<evidence type="ECO:0000256" key="12">
    <source>
        <dbReference type="HAMAP-Rule" id="MF_00188"/>
    </source>
</evidence>
<evidence type="ECO:0000256" key="7">
    <source>
        <dbReference type="ARBA" id="ARBA00022801"/>
    </source>
</evidence>
<comment type="cofactor">
    <cofactor evidence="12">
        <name>Zn(2+)</name>
        <dbReference type="ChEBI" id="CHEBI:29105"/>
    </cofactor>
    <text evidence="12">Binds 1 zinc ion per subunit.</text>
</comment>
<dbReference type="eggNOG" id="COG0501">
    <property type="taxonomic scope" value="Bacteria"/>
</dbReference>
<feature type="transmembrane region" description="Helical" evidence="12">
    <location>
        <begin position="140"/>
        <end position="162"/>
    </location>
</feature>
<dbReference type="Pfam" id="PF01435">
    <property type="entry name" value="Peptidase_M48"/>
    <property type="match status" value="1"/>
</dbReference>
<dbReference type="EC" id="3.4.24.-" evidence="12"/>
<feature type="binding site" evidence="12">
    <location>
        <position position="129"/>
    </location>
    <ligand>
        <name>Zn(2+)</name>
        <dbReference type="ChEBI" id="CHEBI:29105"/>
        <note>catalytic</note>
    </ligand>
</feature>
<evidence type="ECO:0000256" key="5">
    <source>
        <dbReference type="ARBA" id="ARBA00022692"/>
    </source>
</evidence>
<dbReference type="PANTHER" id="PTHR43221:SF1">
    <property type="entry name" value="PROTEASE HTPX"/>
    <property type="match status" value="1"/>
</dbReference>
<keyword evidence="6 12" id="KW-0479">Metal-binding</keyword>
<keyword evidence="7 12" id="KW-0378">Hydrolase</keyword>
<dbReference type="Proteomes" id="UP000044071">
    <property type="component" value="Unassembled WGS sequence"/>
</dbReference>
<dbReference type="OrthoDB" id="15218at2"/>
<comment type="similarity">
    <text evidence="2 12">Belongs to the peptidase M48B family.</text>
</comment>
<evidence type="ECO:0000256" key="1">
    <source>
        <dbReference type="ARBA" id="ARBA00004651"/>
    </source>
</evidence>
<proteinExistence type="inferred from homology"/>
<feature type="transmembrane region" description="Helical" evidence="12">
    <location>
        <begin position="174"/>
        <end position="193"/>
    </location>
</feature>
<evidence type="ECO:0000256" key="11">
    <source>
        <dbReference type="ARBA" id="ARBA00023136"/>
    </source>
</evidence>
<keyword evidence="3 12" id="KW-1003">Cell membrane</keyword>
<dbReference type="STRING" id="1034943.BN59_01160"/>
<feature type="binding site" evidence="12">
    <location>
        <position position="133"/>
    </location>
    <ligand>
        <name>Zn(2+)</name>
        <dbReference type="ChEBI" id="CHEBI:29105"/>
        <note>catalytic</note>
    </ligand>
</feature>
<dbReference type="PANTHER" id="PTHR43221">
    <property type="entry name" value="PROTEASE HTPX"/>
    <property type="match status" value="1"/>
</dbReference>
<dbReference type="GO" id="GO:0005886">
    <property type="term" value="C:plasma membrane"/>
    <property type="evidence" value="ECO:0007669"/>
    <property type="project" value="UniProtKB-SubCell"/>
</dbReference>
<dbReference type="EMBL" id="CCSB01000001">
    <property type="protein sequence ID" value="CDZ76881.1"/>
    <property type="molecule type" value="Genomic_DNA"/>
</dbReference>
<keyword evidence="11 12" id="KW-0472">Membrane</keyword>
<evidence type="ECO:0000256" key="10">
    <source>
        <dbReference type="ARBA" id="ARBA00023049"/>
    </source>
</evidence>
<evidence type="ECO:0000256" key="8">
    <source>
        <dbReference type="ARBA" id="ARBA00022833"/>
    </source>
</evidence>
<dbReference type="InterPro" id="IPR050083">
    <property type="entry name" value="HtpX_protease"/>
</dbReference>
<name>A0A078KV29_9GAMM</name>
<keyword evidence="9 12" id="KW-1133">Transmembrane helix</keyword>
<dbReference type="GO" id="GO:0008270">
    <property type="term" value="F:zinc ion binding"/>
    <property type="evidence" value="ECO:0007669"/>
    <property type="project" value="UniProtKB-UniRule"/>
</dbReference>
<reference evidence="14 15" key="1">
    <citation type="submission" date="2014-06" db="EMBL/GenBank/DDBJ databases">
        <authorList>
            <person name="Urmite Genomes Urmite Genomes"/>
        </authorList>
    </citation>
    <scope>NUCLEOTIDE SEQUENCE [LARGE SCALE GENOMIC DNA]</scope>
</reference>
<accession>A0A078KV29</accession>
<keyword evidence="5 12" id="KW-0812">Transmembrane</keyword>
<keyword evidence="10 12" id="KW-0482">Metalloprotease</keyword>
<dbReference type="NCBIfam" id="NF002826">
    <property type="entry name" value="PRK03001.1"/>
    <property type="match status" value="1"/>
</dbReference>
<feature type="active site" evidence="12">
    <location>
        <position position="130"/>
    </location>
</feature>
<feature type="transmembrane region" description="Helical" evidence="12">
    <location>
        <begin position="32"/>
        <end position="49"/>
    </location>
</feature>
<evidence type="ECO:0000256" key="2">
    <source>
        <dbReference type="ARBA" id="ARBA00009779"/>
    </source>
</evidence>
<gene>
    <name evidence="14" type="primary">htpX_1</name>
    <name evidence="12" type="synonym">htpX</name>
    <name evidence="14" type="ORF">BN59_01160</name>
</gene>
<evidence type="ECO:0000313" key="14">
    <source>
        <dbReference type="EMBL" id="CDZ76881.1"/>
    </source>
</evidence>
<dbReference type="GO" id="GO:0006508">
    <property type="term" value="P:proteolysis"/>
    <property type="evidence" value="ECO:0007669"/>
    <property type="project" value="UniProtKB-KW"/>
</dbReference>
<keyword evidence="8 12" id="KW-0862">Zinc</keyword>
<evidence type="ECO:0000313" key="15">
    <source>
        <dbReference type="Proteomes" id="UP000044071"/>
    </source>
</evidence>
<evidence type="ECO:0000256" key="9">
    <source>
        <dbReference type="ARBA" id="ARBA00022989"/>
    </source>
</evidence>
<dbReference type="AlphaFoldDB" id="A0A078KV29"/>
<dbReference type="Gene3D" id="3.30.2010.10">
    <property type="entry name" value="Metalloproteases ('zincins'), catalytic domain"/>
    <property type="match status" value="1"/>
</dbReference>
<protein>
    <recommendedName>
        <fullName evidence="12">Protease HtpX</fullName>
        <ecNumber evidence="12">3.4.24.-</ecNumber>
    </recommendedName>
    <alternativeName>
        <fullName evidence="12">Heat shock protein HtpX</fullName>
    </alternativeName>
</protein>
<keyword evidence="15" id="KW-1185">Reference proteome</keyword>
<dbReference type="GO" id="GO:0004222">
    <property type="term" value="F:metalloendopeptidase activity"/>
    <property type="evidence" value="ECO:0007669"/>
    <property type="project" value="UniProtKB-UniRule"/>
</dbReference>
<evidence type="ECO:0000256" key="6">
    <source>
        <dbReference type="ARBA" id="ARBA00022723"/>
    </source>
</evidence>
<dbReference type="HAMAP" id="MF_00188">
    <property type="entry name" value="Pept_M48_protease_HtpX"/>
    <property type="match status" value="1"/>
</dbReference>
<evidence type="ECO:0000256" key="3">
    <source>
        <dbReference type="ARBA" id="ARBA00022475"/>
    </source>
</evidence>
<comment type="subcellular location">
    <subcellularLocation>
        <location evidence="1 12">Cell membrane</location>
        <topology evidence="1 12">Multi-pass membrane protein</topology>
    </subcellularLocation>
</comment>
<keyword evidence="12" id="KW-0346">Stress response</keyword>